<comment type="caution">
    <text evidence="2">The sequence shown here is derived from an EMBL/GenBank/DDBJ whole genome shotgun (WGS) entry which is preliminary data.</text>
</comment>
<name>A0A178UGC4_ARATH</name>
<sequence length="439" mass="51969">MFEKCFLFPEIHSKKDMNSLKSLRYSSIREALTHQNPTKSSFLCPLYFYNQRRWLKPVDSAQTRLENRTRDHQLDKIIPQIRKLNIILEISKLMSSKKRGPFVSLQLMSRWKNLVGLNVNVGAFIGKYPHAFEIFTHPFSKNLCCKITEKFKVLIDEEENVVRECEVDAVKRVKKLLLLSKHGVLRVHALRLIRKELGLPEDFRDSILAKYSSEFRLVDLETLELVDRDDESLCVAKVEEWREVEYREKWLSEFETNYAFPIHLPTGFKIEKGFREELKNWQRVPYVKPYDRKEISRGLERFEKRVVAVIHELLSLTVEKMVEVERLAHFRKDLGIEVNVREVILKHPGIFYVSTKGSSQTLFLREAYSKGCLIEPNPIYNVRRKMLDLVLLKTRYSRMLLQREDETHREEKSRDVLISSNEDWEGERDGDWVLPILGK</sequence>
<accession>A0A178UGC4</accession>
<reference evidence="3" key="1">
    <citation type="journal article" date="2016" name="Proc. Natl. Acad. Sci. U.S.A.">
        <title>Chromosome-level assembly of Arabidopsis thaliana Ler reveals the extent of translocation and inversion polymorphisms.</title>
        <authorList>
            <person name="Zapata L."/>
            <person name="Ding J."/>
            <person name="Willing E.M."/>
            <person name="Hartwig B."/>
            <person name="Bezdan D."/>
            <person name="Jiao W.B."/>
            <person name="Patel V."/>
            <person name="Velikkakam James G."/>
            <person name="Koornneef M."/>
            <person name="Ossowski S."/>
            <person name="Schneeberger K."/>
        </authorList>
    </citation>
    <scope>NUCLEOTIDE SEQUENCE [LARGE SCALE GENOMIC DNA]</scope>
    <source>
        <strain evidence="3">cv. Landsberg erecta</strain>
    </source>
</reference>
<dbReference type="AlphaFoldDB" id="A0A178UGC4"/>
<evidence type="ECO:0000313" key="3">
    <source>
        <dbReference type="Proteomes" id="UP000078284"/>
    </source>
</evidence>
<organism evidence="2 3">
    <name type="scientific">Arabidopsis thaliana</name>
    <name type="common">Mouse-ear cress</name>
    <dbReference type="NCBI Taxonomy" id="3702"/>
    <lineage>
        <taxon>Eukaryota</taxon>
        <taxon>Viridiplantae</taxon>
        <taxon>Streptophyta</taxon>
        <taxon>Embryophyta</taxon>
        <taxon>Tracheophyta</taxon>
        <taxon>Spermatophyta</taxon>
        <taxon>Magnoliopsida</taxon>
        <taxon>eudicotyledons</taxon>
        <taxon>Gunneridae</taxon>
        <taxon>Pentapetalae</taxon>
        <taxon>rosids</taxon>
        <taxon>malvids</taxon>
        <taxon>Brassicales</taxon>
        <taxon>Brassicaceae</taxon>
        <taxon>Camelineae</taxon>
        <taxon>Arabidopsis</taxon>
    </lineage>
</organism>
<dbReference type="Proteomes" id="UP000078284">
    <property type="component" value="Chromosome 5"/>
</dbReference>
<dbReference type="EMBL" id="LUHQ01000005">
    <property type="protein sequence ID" value="OAO92182.1"/>
    <property type="molecule type" value="Genomic_DNA"/>
</dbReference>
<dbReference type="PANTHER" id="PTHR31476:SF12">
    <property type="entry name" value="UBIQUITIN CARBOXYL-TERMINAL HYDROLASE FAMILY PROTEIN"/>
    <property type="match status" value="1"/>
</dbReference>
<evidence type="ECO:0000259" key="1">
    <source>
        <dbReference type="Pfam" id="PF11955"/>
    </source>
</evidence>
<proteinExistence type="predicted"/>
<dbReference type="ExpressionAtlas" id="A0A178UGC4">
    <property type="expression patterns" value="baseline and differential"/>
</dbReference>
<dbReference type="Pfam" id="PF11955">
    <property type="entry name" value="PORR"/>
    <property type="match status" value="1"/>
</dbReference>
<evidence type="ECO:0000313" key="2">
    <source>
        <dbReference type="EMBL" id="OAO92182.1"/>
    </source>
</evidence>
<dbReference type="PANTHER" id="PTHR31476">
    <property type="entry name" value="PROTEIN WHAT'S THIS FACTOR 1 HOMOLOG, CHLOROPLASTIC"/>
    <property type="match status" value="1"/>
</dbReference>
<dbReference type="GO" id="GO:0003723">
    <property type="term" value="F:RNA binding"/>
    <property type="evidence" value="ECO:0007669"/>
    <property type="project" value="InterPro"/>
</dbReference>
<gene>
    <name evidence="2" type="ordered locus">AXX17_At5g44190</name>
</gene>
<dbReference type="InterPro" id="IPR045040">
    <property type="entry name" value="PORR_fam"/>
</dbReference>
<feature type="domain" description="PORR" evidence="1">
    <location>
        <begin position="69"/>
        <end position="393"/>
    </location>
</feature>
<protein>
    <recommendedName>
        <fullName evidence="1">PORR domain-containing protein</fullName>
    </recommendedName>
</protein>
<dbReference type="InterPro" id="IPR021099">
    <property type="entry name" value="PORR_domain"/>
</dbReference>